<dbReference type="PANTHER" id="PTHR47972:SF28">
    <property type="entry name" value="KINESIN-LIKE PROTEIN KLP-3"/>
    <property type="match status" value="1"/>
</dbReference>
<dbReference type="AlphaFoldDB" id="A0A0D3B0B4"/>
<dbReference type="InterPro" id="IPR027640">
    <property type="entry name" value="Kinesin-like_fam"/>
</dbReference>
<feature type="region of interest" description="Disordered" evidence="3">
    <location>
        <begin position="1"/>
        <end position="58"/>
    </location>
</feature>
<feature type="binding site" evidence="2">
    <location>
        <begin position="176"/>
        <end position="183"/>
    </location>
    <ligand>
        <name>ATP</name>
        <dbReference type="ChEBI" id="CHEBI:30616"/>
    </ligand>
</feature>
<dbReference type="GO" id="GO:0008017">
    <property type="term" value="F:microtubule binding"/>
    <property type="evidence" value="ECO:0007669"/>
    <property type="project" value="InterPro"/>
</dbReference>
<evidence type="ECO:0000313" key="5">
    <source>
        <dbReference type="EnsemblPlants" id="Bo3g004990.1"/>
    </source>
</evidence>
<dbReference type="Gramene" id="Bo3g004990.1">
    <property type="protein sequence ID" value="Bo3g004990.1"/>
    <property type="gene ID" value="Bo3g004990"/>
</dbReference>
<evidence type="ECO:0000256" key="2">
    <source>
        <dbReference type="PROSITE-ProRule" id="PRU00283"/>
    </source>
</evidence>
<evidence type="ECO:0000313" key="6">
    <source>
        <dbReference type="Proteomes" id="UP000032141"/>
    </source>
</evidence>
<accession>A0A0D3B0B4</accession>
<protein>
    <recommendedName>
        <fullName evidence="4">Kinesin motor domain-containing protein</fullName>
    </recommendedName>
</protein>
<keyword evidence="6" id="KW-1185">Reference proteome</keyword>
<dbReference type="GO" id="GO:0005524">
    <property type="term" value="F:ATP binding"/>
    <property type="evidence" value="ECO:0007669"/>
    <property type="project" value="UniProtKB-UniRule"/>
</dbReference>
<keyword evidence="1 2" id="KW-0505">Motor protein</keyword>
<sequence length="249" mass="28680">METYIYLSKVADKQQQEEEQPSIEEQEELNVADEQQQEEEQPAIEQHEQQEEEEQPAIEQQQELEDIDMIRNIGKQKCSQMKSQIMVRNVRVFSRVRLLLPGQGAANSVVEYIGEDGELVVRNPVRNSTKPGKDFCMFKFNKVYTPAATQAEVFKDIEPLVRSVMDGFNVCIFAYGQTRSGKTYTMTLFRNLIVLLEQCAKKKNIKKKKKQSCKKILGPIKRFDGDVVEYLKVMLLSLVHKSRAGQGRI</sequence>
<feature type="compositionally biased region" description="Acidic residues" evidence="3">
    <location>
        <begin position="17"/>
        <end position="42"/>
    </location>
</feature>
<keyword evidence="2" id="KW-0547">Nucleotide-binding</keyword>
<evidence type="ECO:0000256" key="1">
    <source>
        <dbReference type="ARBA" id="ARBA00023175"/>
    </source>
</evidence>
<dbReference type="SUPFAM" id="SSF52540">
    <property type="entry name" value="P-loop containing nucleoside triphosphate hydrolases"/>
    <property type="match status" value="1"/>
</dbReference>
<dbReference type="GO" id="GO:0015630">
    <property type="term" value="C:microtubule cytoskeleton"/>
    <property type="evidence" value="ECO:0007669"/>
    <property type="project" value="TreeGrafter"/>
</dbReference>
<dbReference type="InterPro" id="IPR001752">
    <property type="entry name" value="Kinesin_motor_dom"/>
</dbReference>
<dbReference type="GO" id="GO:0007018">
    <property type="term" value="P:microtubule-based movement"/>
    <property type="evidence" value="ECO:0007669"/>
    <property type="project" value="InterPro"/>
</dbReference>
<dbReference type="Proteomes" id="UP000032141">
    <property type="component" value="Chromosome C3"/>
</dbReference>
<evidence type="ECO:0000256" key="3">
    <source>
        <dbReference type="SAM" id="MobiDB-lite"/>
    </source>
</evidence>
<comment type="similarity">
    <text evidence="2">Belongs to the TRAFAC class myosin-kinesin ATPase superfamily. Kinesin family.</text>
</comment>
<reference evidence="5" key="2">
    <citation type="submission" date="2015-03" db="UniProtKB">
        <authorList>
            <consortium name="EnsemblPlants"/>
        </authorList>
    </citation>
    <scope>IDENTIFICATION</scope>
</reference>
<dbReference type="eggNOG" id="KOG0239">
    <property type="taxonomic scope" value="Eukaryota"/>
</dbReference>
<dbReference type="Gene3D" id="3.40.850.10">
    <property type="entry name" value="Kinesin motor domain"/>
    <property type="match status" value="1"/>
</dbReference>
<dbReference type="EnsemblPlants" id="Bo3g004990.1">
    <property type="protein sequence ID" value="Bo3g004990.1"/>
    <property type="gene ID" value="Bo3g004990"/>
</dbReference>
<dbReference type="SMART" id="SM00129">
    <property type="entry name" value="KISc"/>
    <property type="match status" value="1"/>
</dbReference>
<dbReference type="InterPro" id="IPR031852">
    <property type="entry name" value="Vik1/Cik1_MT-bd"/>
</dbReference>
<dbReference type="PANTHER" id="PTHR47972">
    <property type="entry name" value="KINESIN-LIKE PROTEIN KLP-3"/>
    <property type="match status" value="1"/>
</dbReference>
<dbReference type="STRING" id="109376.A0A0D3B0B4"/>
<dbReference type="PROSITE" id="PS50067">
    <property type="entry name" value="KINESIN_MOTOR_2"/>
    <property type="match status" value="1"/>
</dbReference>
<keyword evidence="2" id="KW-0067">ATP-binding</keyword>
<dbReference type="GO" id="GO:0003777">
    <property type="term" value="F:microtubule motor activity"/>
    <property type="evidence" value="ECO:0007669"/>
    <property type="project" value="InterPro"/>
</dbReference>
<reference evidence="5 6" key="1">
    <citation type="journal article" date="2014" name="Genome Biol.">
        <title>Transcriptome and methylome profiling reveals relics of genome dominance in the mesopolyploid Brassica oleracea.</title>
        <authorList>
            <person name="Parkin I.A."/>
            <person name="Koh C."/>
            <person name="Tang H."/>
            <person name="Robinson S.J."/>
            <person name="Kagale S."/>
            <person name="Clarke W.E."/>
            <person name="Town C.D."/>
            <person name="Nixon J."/>
            <person name="Krishnakumar V."/>
            <person name="Bidwell S.L."/>
            <person name="Denoeud F."/>
            <person name="Belcram H."/>
            <person name="Links M.G."/>
            <person name="Just J."/>
            <person name="Clarke C."/>
            <person name="Bender T."/>
            <person name="Huebert T."/>
            <person name="Mason A.S."/>
            <person name="Pires J.C."/>
            <person name="Barker G."/>
            <person name="Moore J."/>
            <person name="Walley P.G."/>
            <person name="Manoli S."/>
            <person name="Batley J."/>
            <person name="Edwards D."/>
            <person name="Nelson M.N."/>
            <person name="Wang X."/>
            <person name="Paterson A.H."/>
            <person name="King G."/>
            <person name="Bancroft I."/>
            <person name="Chalhoub B."/>
            <person name="Sharpe A.G."/>
        </authorList>
    </citation>
    <scope>NUCLEOTIDE SEQUENCE</scope>
    <source>
        <strain evidence="5 6">cv. TO1000</strain>
    </source>
</reference>
<evidence type="ECO:0000259" key="4">
    <source>
        <dbReference type="PROSITE" id="PS50067"/>
    </source>
</evidence>
<dbReference type="HOGENOM" id="CLU_1117047_0_0_1"/>
<organism evidence="5 6">
    <name type="scientific">Brassica oleracea var. oleracea</name>
    <dbReference type="NCBI Taxonomy" id="109376"/>
    <lineage>
        <taxon>Eukaryota</taxon>
        <taxon>Viridiplantae</taxon>
        <taxon>Streptophyta</taxon>
        <taxon>Embryophyta</taxon>
        <taxon>Tracheophyta</taxon>
        <taxon>Spermatophyta</taxon>
        <taxon>Magnoliopsida</taxon>
        <taxon>eudicotyledons</taxon>
        <taxon>Gunneridae</taxon>
        <taxon>Pentapetalae</taxon>
        <taxon>rosids</taxon>
        <taxon>malvids</taxon>
        <taxon>Brassicales</taxon>
        <taxon>Brassicaceae</taxon>
        <taxon>Brassiceae</taxon>
        <taxon>Brassica</taxon>
    </lineage>
</organism>
<proteinExistence type="inferred from homology"/>
<dbReference type="Pfam" id="PF16796">
    <property type="entry name" value="Microtub_bd"/>
    <property type="match status" value="1"/>
</dbReference>
<dbReference type="InterPro" id="IPR036961">
    <property type="entry name" value="Kinesin_motor_dom_sf"/>
</dbReference>
<dbReference type="InterPro" id="IPR027417">
    <property type="entry name" value="P-loop_NTPase"/>
</dbReference>
<feature type="domain" description="Kinesin motor" evidence="4">
    <location>
        <begin position="89"/>
        <end position="249"/>
    </location>
</feature>
<name>A0A0D3B0B4_BRAOL</name>